<keyword evidence="4" id="KW-1185">Reference proteome</keyword>
<name>A0ABT1JAE9_9ACTN</name>
<reference evidence="3 4" key="1">
    <citation type="submission" date="2022-06" db="EMBL/GenBank/DDBJ databases">
        <title>Sequencing the genomes of 1000 actinobacteria strains.</title>
        <authorList>
            <person name="Klenk H.-P."/>
        </authorList>
    </citation>
    <scope>NUCLEOTIDE SEQUENCE [LARGE SCALE GENOMIC DNA]</scope>
    <source>
        <strain evidence="3 4">DSM 41656</strain>
    </source>
</reference>
<dbReference type="RefSeq" id="WP_253804763.1">
    <property type="nucleotide sequence ID" value="NZ_BAAAUB010000035.1"/>
</dbReference>
<organism evidence="3 4">
    <name type="scientific">Kitasatospora paracochleata</name>
    <dbReference type="NCBI Taxonomy" id="58354"/>
    <lineage>
        <taxon>Bacteria</taxon>
        <taxon>Bacillati</taxon>
        <taxon>Actinomycetota</taxon>
        <taxon>Actinomycetes</taxon>
        <taxon>Kitasatosporales</taxon>
        <taxon>Streptomycetaceae</taxon>
        <taxon>Kitasatospora</taxon>
    </lineage>
</organism>
<evidence type="ECO:0000313" key="4">
    <source>
        <dbReference type="Proteomes" id="UP001206483"/>
    </source>
</evidence>
<evidence type="ECO:0008006" key="5">
    <source>
        <dbReference type="Google" id="ProtNLM"/>
    </source>
</evidence>
<feature type="region of interest" description="Disordered" evidence="1">
    <location>
        <begin position="21"/>
        <end position="76"/>
    </location>
</feature>
<proteinExistence type="predicted"/>
<evidence type="ECO:0000256" key="1">
    <source>
        <dbReference type="SAM" id="MobiDB-lite"/>
    </source>
</evidence>
<feature type="chain" id="PRO_5047056301" description="Adenylate cyclase" evidence="2">
    <location>
        <begin position="21"/>
        <end position="94"/>
    </location>
</feature>
<protein>
    <recommendedName>
        <fullName evidence="5">Adenylate cyclase</fullName>
    </recommendedName>
</protein>
<dbReference type="EMBL" id="JAMZDX010000009">
    <property type="protein sequence ID" value="MCP2314438.1"/>
    <property type="molecule type" value="Genomic_DNA"/>
</dbReference>
<comment type="caution">
    <text evidence="3">The sequence shown here is derived from an EMBL/GenBank/DDBJ whole genome shotgun (WGS) entry which is preliminary data.</text>
</comment>
<feature type="signal peptide" evidence="2">
    <location>
        <begin position="1"/>
        <end position="20"/>
    </location>
</feature>
<sequence>MATGLLAGLLCLGGAAVATAAANPSGTGPPNQSCQSFETPGTGAGAPGHSGTAPGSVFNEPGFGSTNGGTGGAAYNRAGAPSQYDVACFQVSHH</sequence>
<keyword evidence="2" id="KW-0732">Signal</keyword>
<dbReference type="Proteomes" id="UP001206483">
    <property type="component" value="Unassembled WGS sequence"/>
</dbReference>
<evidence type="ECO:0000313" key="3">
    <source>
        <dbReference type="EMBL" id="MCP2314438.1"/>
    </source>
</evidence>
<evidence type="ECO:0000256" key="2">
    <source>
        <dbReference type="SAM" id="SignalP"/>
    </source>
</evidence>
<accession>A0ABT1JAE9</accession>
<gene>
    <name evidence="3" type="ORF">FHR36_007639</name>
</gene>
<feature type="compositionally biased region" description="Polar residues" evidence="1">
    <location>
        <begin position="24"/>
        <end position="39"/>
    </location>
</feature>